<protein>
    <recommendedName>
        <fullName evidence="5">Oxygen sensor histidine kinase NreB</fullName>
        <ecNumber evidence="4">2.7.13.3</ecNumber>
    </recommendedName>
    <alternativeName>
        <fullName evidence="14">Nitrogen regulation protein B</fullName>
    </alternativeName>
</protein>
<feature type="transmembrane region" description="Helical" evidence="16">
    <location>
        <begin position="21"/>
        <end position="39"/>
    </location>
</feature>
<dbReference type="EC" id="2.7.13.3" evidence="4"/>
<keyword evidence="8" id="KW-0808">Transferase</keyword>
<evidence type="ECO:0000256" key="13">
    <source>
        <dbReference type="ARBA" id="ARBA00024827"/>
    </source>
</evidence>
<evidence type="ECO:0000256" key="1">
    <source>
        <dbReference type="ARBA" id="ARBA00000085"/>
    </source>
</evidence>
<dbReference type="PRINTS" id="PR00344">
    <property type="entry name" value="BCTRLSENSOR"/>
</dbReference>
<evidence type="ECO:0000256" key="15">
    <source>
        <dbReference type="SAM" id="MobiDB-lite"/>
    </source>
</evidence>
<feature type="region of interest" description="Disordered" evidence="15">
    <location>
        <begin position="271"/>
        <end position="290"/>
    </location>
</feature>
<dbReference type="SUPFAM" id="SSF55874">
    <property type="entry name" value="ATPase domain of HSP90 chaperone/DNA topoisomerase II/histidine kinase"/>
    <property type="match status" value="1"/>
</dbReference>
<evidence type="ECO:0000256" key="4">
    <source>
        <dbReference type="ARBA" id="ARBA00012438"/>
    </source>
</evidence>
<feature type="transmembrane region" description="Helical" evidence="16">
    <location>
        <begin position="153"/>
        <end position="173"/>
    </location>
</feature>
<comment type="caution">
    <text evidence="18">The sequence shown here is derived from an EMBL/GenBank/DDBJ whole genome shotgun (WGS) entry which is preliminary data.</text>
</comment>
<keyword evidence="6" id="KW-0479">Metal-binding</keyword>
<accession>A0ABT0X1J0</accession>
<dbReference type="InterPro" id="IPR003594">
    <property type="entry name" value="HATPase_dom"/>
</dbReference>
<dbReference type="InterPro" id="IPR004358">
    <property type="entry name" value="Sig_transdc_His_kin-like_C"/>
</dbReference>
<dbReference type="InterPro" id="IPR036890">
    <property type="entry name" value="HATPase_C_sf"/>
</dbReference>
<evidence type="ECO:0000313" key="18">
    <source>
        <dbReference type="EMBL" id="MCM2576421.1"/>
    </source>
</evidence>
<keyword evidence="16" id="KW-1133">Transmembrane helix</keyword>
<dbReference type="PANTHER" id="PTHR24421">
    <property type="entry name" value="NITRATE/NITRITE SENSOR PROTEIN NARX-RELATED"/>
    <property type="match status" value="1"/>
</dbReference>
<keyword evidence="11" id="KW-0902">Two-component regulatory system</keyword>
<dbReference type="Proteomes" id="UP001167160">
    <property type="component" value="Unassembled WGS sequence"/>
</dbReference>
<dbReference type="InterPro" id="IPR011712">
    <property type="entry name" value="Sig_transdc_His_kin_sub3_dim/P"/>
</dbReference>
<dbReference type="InterPro" id="IPR050482">
    <property type="entry name" value="Sensor_HK_TwoCompSys"/>
</dbReference>
<evidence type="ECO:0000256" key="12">
    <source>
        <dbReference type="ARBA" id="ARBA00023014"/>
    </source>
</evidence>
<evidence type="ECO:0000313" key="19">
    <source>
        <dbReference type="Proteomes" id="UP001167160"/>
    </source>
</evidence>
<dbReference type="Gene3D" id="3.30.565.10">
    <property type="entry name" value="Histidine kinase-like ATPase, C-terminal domain"/>
    <property type="match status" value="1"/>
</dbReference>
<keyword evidence="12" id="KW-0411">Iron-sulfur</keyword>
<keyword evidence="19" id="KW-1185">Reference proteome</keyword>
<evidence type="ECO:0000256" key="2">
    <source>
        <dbReference type="ARBA" id="ARBA00001966"/>
    </source>
</evidence>
<reference evidence="18" key="1">
    <citation type="journal article" date="2023" name="Int. J. Syst. Evol. Microbiol.">
        <title>Streptomyces meridianus sp. nov. isolated from brackish water of the Tagus estuary in Alcochete, Portugal.</title>
        <authorList>
            <person name="Santos J.D.N."/>
            <person name="Klimek D."/>
            <person name="Calusinska M."/>
            <person name="Lobo Da Cunha A."/>
            <person name="Catita J."/>
            <person name="Goncalves H."/>
            <person name="Gonzalez I."/>
            <person name="Reyes F."/>
            <person name="Lage O.M."/>
        </authorList>
    </citation>
    <scope>NUCLEOTIDE SEQUENCE</scope>
    <source>
        <strain evidence="18">MTZ3.1</strain>
    </source>
</reference>
<evidence type="ECO:0000259" key="17">
    <source>
        <dbReference type="SMART" id="SM00387"/>
    </source>
</evidence>
<dbReference type="EMBL" id="JAMQGM010000008">
    <property type="protein sequence ID" value="MCM2576421.1"/>
    <property type="molecule type" value="Genomic_DNA"/>
</dbReference>
<dbReference type="SMART" id="SM00387">
    <property type="entry name" value="HATPase_c"/>
    <property type="match status" value="1"/>
</dbReference>
<feature type="transmembrane region" description="Helical" evidence="16">
    <location>
        <begin position="76"/>
        <end position="94"/>
    </location>
</feature>
<evidence type="ECO:0000256" key="6">
    <source>
        <dbReference type="ARBA" id="ARBA00022485"/>
    </source>
</evidence>
<evidence type="ECO:0000256" key="3">
    <source>
        <dbReference type="ARBA" id="ARBA00004496"/>
    </source>
</evidence>
<keyword evidence="6" id="KW-0004">4Fe-4S</keyword>
<comment type="catalytic activity">
    <reaction evidence="1">
        <text>ATP + protein L-histidine = ADP + protein N-phospho-L-histidine.</text>
        <dbReference type="EC" id="2.7.13.3"/>
    </reaction>
</comment>
<organism evidence="18 19">
    <name type="scientific">Streptomyces meridianus</name>
    <dbReference type="NCBI Taxonomy" id="2938945"/>
    <lineage>
        <taxon>Bacteria</taxon>
        <taxon>Bacillati</taxon>
        <taxon>Actinomycetota</taxon>
        <taxon>Actinomycetes</taxon>
        <taxon>Kitasatosporales</taxon>
        <taxon>Streptomycetaceae</taxon>
        <taxon>Streptomyces</taxon>
    </lineage>
</organism>
<dbReference type="NCBIfam" id="NF047322">
    <property type="entry name" value="HK_morpho_MacS"/>
    <property type="match status" value="1"/>
</dbReference>
<proteinExistence type="predicted"/>
<dbReference type="Pfam" id="PF02518">
    <property type="entry name" value="HATPase_c"/>
    <property type="match status" value="1"/>
</dbReference>
<dbReference type="CDD" id="cd00075">
    <property type="entry name" value="HATPase"/>
    <property type="match status" value="1"/>
</dbReference>
<feature type="transmembrane region" description="Helical" evidence="16">
    <location>
        <begin position="100"/>
        <end position="120"/>
    </location>
</feature>
<gene>
    <name evidence="18" type="ORF">M1E25_03460</name>
</gene>
<dbReference type="RefSeq" id="WP_251409317.1">
    <property type="nucleotide sequence ID" value="NZ_JAMQGM010000008.1"/>
</dbReference>
<keyword evidence="9" id="KW-0418">Kinase</keyword>
<keyword evidence="16" id="KW-0472">Membrane</keyword>
<evidence type="ECO:0000256" key="8">
    <source>
        <dbReference type="ARBA" id="ARBA00022679"/>
    </source>
</evidence>
<evidence type="ECO:0000256" key="10">
    <source>
        <dbReference type="ARBA" id="ARBA00023004"/>
    </source>
</evidence>
<keyword evidence="16" id="KW-0812">Transmembrane</keyword>
<evidence type="ECO:0000256" key="11">
    <source>
        <dbReference type="ARBA" id="ARBA00023012"/>
    </source>
</evidence>
<keyword evidence="10" id="KW-0408">Iron</keyword>
<comment type="subcellular location">
    <subcellularLocation>
        <location evidence="3">Cytoplasm</location>
    </subcellularLocation>
</comment>
<evidence type="ECO:0000256" key="7">
    <source>
        <dbReference type="ARBA" id="ARBA00022490"/>
    </source>
</evidence>
<comment type="function">
    <text evidence="13">Member of the two-component regulatory system NreB/NreC involved in the control of dissimilatory nitrate/nitrite reduction in response to oxygen. NreB functions as a direct oxygen sensor histidine kinase which is autophosphorylated, in the absence of oxygen, probably at the conserved histidine residue, and transfers its phosphate group probably to a conserved aspartate residue of NreC. NreB/NreC activates the expression of the nitrate (narGHJI) and nitrite (nir) reductase operons, as well as the putative nitrate transporter gene narT.</text>
</comment>
<sequence length="426" mass="44268">MARGGAVMRMSVEQPLWRALTVYRVLTLCYAIALYVYAFRGYAHPLGAGAYLGALTVWVGLTVRKVSSAERCTRRFLVADLTFALVGILLTPVVDTAERIAAGSPTLPSIWTAGAVLGFAVKGGWRWAAVTSAMVGAANFAAIRGFTQDSVHNVLLVWVASVAIGYVVEVARVSEHTLARALRIEAATRERERLARDIHDSVLQVLAMVQRRGSAIGGEAADLGRMAGEQEAALRALVSGGLVPAAGSEDGEHSGLTPAVAAHLPARPVRRARPDRGRKTGAGAAGRTEPAAEPCDLRALLAAYAGAGVSFAEPGTPVLLTAGAAAELAAAVGAALDNVRLHAGEGAQAWILVEDEPDAVIVTVRDDGPGIPDGRLADAEREGRLGVALSIRGRLRELGGGAELLSVPGQGTEVEMKVPRVSEAGP</sequence>
<dbReference type="PANTHER" id="PTHR24421:SF61">
    <property type="entry name" value="OXYGEN SENSOR HISTIDINE KINASE NREB"/>
    <property type="match status" value="1"/>
</dbReference>
<comment type="cofactor">
    <cofactor evidence="2">
        <name>[4Fe-4S] cluster</name>
        <dbReference type="ChEBI" id="CHEBI:49883"/>
    </cofactor>
</comment>
<dbReference type="Pfam" id="PF07730">
    <property type="entry name" value="HisKA_3"/>
    <property type="match status" value="1"/>
</dbReference>
<dbReference type="Gene3D" id="1.20.5.1930">
    <property type="match status" value="1"/>
</dbReference>
<evidence type="ECO:0000256" key="14">
    <source>
        <dbReference type="ARBA" id="ARBA00030800"/>
    </source>
</evidence>
<feature type="domain" description="Histidine kinase/HSP90-like ATPase" evidence="17">
    <location>
        <begin position="323"/>
        <end position="422"/>
    </location>
</feature>
<feature type="transmembrane region" description="Helical" evidence="16">
    <location>
        <begin position="45"/>
        <end position="64"/>
    </location>
</feature>
<dbReference type="Pfam" id="PF19354">
    <property type="entry name" value="DUF5931"/>
    <property type="match status" value="1"/>
</dbReference>
<evidence type="ECO:0000256" key="16">
    <source>
        <dbReference type="SAM" id="Phobius"/>
    </source>
</evidence>
<evidence type="ECO:0000256" key="5">
    <source>
        <dbReference type="ARBA" id="ARBA00017322"/>
    </source>
</evidence>
<evidence type="ECO:0000256" key="9">
    <source>
        <dbReference type="ARBA" id="ARBA00022777"/>
    </source>
</evidence>
<dbReference type="InterPro" id="IPR045975">
    <property type="entry name" value="DUF5931"/>
</dbReference>
<keyword evidence="7" id="KW-0963">Cytoplasm</keyword>
<name>A0ABT0X1J0_9ACTN</name>